<accession>A0A645ABD6</accession>
<dbReference type="EMBL" id="VSSQ01012996">
    <property type="protein sequence ID" value="MPM50502.1"/>
    <property type="molecule type" value="Genomic_DNA"/>
</dbReference>
<protein>
    <submittedName>
        <fullName evidence="1">Uncharacterized protein</fullName>
    </submittedName>
</protein>
<dbReference type="AlphaFoldDB" id="A0A645ABD6"/>
<reference evidence="1" key="1">
    <citation type="submission" date="2019-08" db="EMBL/GenBank/DDBJ databases">
        <authorList>
            <person name="Kucharzyk K."/>
            <person name="Murdoch R.W."/>
            <person name="Higgins S."/>
            <person name="Loffler F."/>
        </authorList>
    </citation>
    <scope>NUCLEOTIDE SEQUENCE</scope>
</reference>
<organism evidence="1">
    <name type="scientific">bioreactor metagenome</name>
    <dbReference type="NCBI Taxonomy" id="1076179"/>
    <lineage>
        <taxon>unclassified sequences</taxon>
        <taxon>metagenomes</taxon>
        <taxon>ecological metagenomes</taxon>
    </lineage>
</organism>
<comment type="caution">
    <text evidence="1">The sequence shown here is derived from an EMBL/GenBank/DDBJ whole genome shotgun (WGS) entry which is preliminary data.</text>
</comment>
<sequence>MGGYDHSVGLCDIGKPSLAYMGNINEHMRIDQLLQNLFPAICKSSAFPHAAPRKLIVFVPGKSNHFDAEFQKHIGFFFAVSKGKSVFHRQKCCDLMFLQS</sequence>
<proteinExistence type="predicted"/>
<evidence type="ECO:0000313" key="1">
    <source>
        <dbReference type="EMBL" id="MPM50502.1"/>
    </source>
</evidence>
<name>A0A645ABD6_9ZZZZ</name>
<gene>
    <name evidence="1" type="ORF">SDC9_97244</name>
</gene>